<comment type="cofactor">
    <cofactor evidence="2">
        <name>Zn(2+)</name>
        <dbReference type="ChEBI" id="CHEBI:29105"/>
    </cofactor>
</comment>
<dbReference type="Pfam" id="PF09297">
    <property type="entry name" value="Zn_ribbon_NUD"/>
    <property type="match status" value="1"/>
</dbReference>
<evidence type="ECO:0000313" key="12">
    <source>
        <dbReference type="Proteomes" id="UP000007073"/>
    </source>
</evidence>
<comment type="cofactor">
    <cofactor evidence="1">
        <name>Mg(2+)</name>
        <dbReference type="ChEBI" id="CHEBI:18420"/>
    </cofactor>
</comment>
<dbReference type="InterPro" id="IPR020084">
    <property type="entry name" value="NUDIX_hydrolase_CS"/>
</dbReference>
<dbReference type="InterPro" id="IPR015797">
    <property type="entry name" value="NUDIX_hydrolase-like_dom_sf"/>
</dbReference>
<dbReference type="SUPFAM" id="SSF55811">
    <property type="entry name" value="Nudix"/>
    <property type="match status" value="2"/>
</dbReference>
<accession>Q39XR8</accession>
<keyword evidence="8" id="KW-0520">NAD</keyword>
<dbReference type="PROSITE" id="PS00893">
    <property type="entry name" value="NUDIX_BOX"/>
    <property type="match status" value="1"/>
</dbReference>
<dbReference type="Pfam" id="PF00293">
    <property type="entry name" value="NUDIX"/>
    <property type="match status" value="1"/>
</dbReference>
<dbReference type="NCBIfam" id="NF001299">
    <property type="entry name" value="PRK00241.1"/>
    <property type="match status" value="1"/>
</dbReference>
<reference evidence="11 12" key="1">
    <citation type="submission" date="2005-10" db="EMBL/GenBank/DDBJ databases">
        <title>Complete sequence of Geobacter metallireducens GS-15.</title>
        <authorList>
            <consortium name="US DOE Joint Genome Institute"/>
            <person name="Copeland A."/>
            <person name="Lucas S."/>
            <person name="Lapidus A."/>
            <person name="Barry K."/>
            <person name="Detter J.C."/>
            <person name="Glavina T."/>
            <person name="Hammon N."/>
            <person name="Israni S."/>
            <person name="Pitluck S."/>
            <person name="Di Bartolo G."/>
            <person name="Chain P."/>
            <person name="Schmutz J."/>
            <person name="Larimer F."/>
            <person name="Land M."/>
            <person name="Kyrpides N."/>
            <person name="Ivanova N."/>
            <person name="Richardson P."/>
        </authorList>
    </citation>
    <scope>NUCLEOTIDE SEQUENCE [LARGE SCALE GENOMIC DNA]</scope>
    <source>
        <strain evidence="12">ATCC 53774 / DSM 7210 / GS-15</strain>
    </source>
</reference>
<evidence type="ECO:0000256" key="3">
    <source>
        <dbReference type="ARBA" id="ARBA00009595"/>
    </source>
</evidence>
<keyword evidence="12" id="KW-1185">Reference proteome</keyword>
<evidence type="ECO:0000256" key="7">
    <source>
        <dbReference type="ARBA" id="ARBA00022842"/>
    </source>
</evidence>
<dbReference type="GO" id="GO:0035529">
    <property type="term" value="F:NADH pyrophosphatase activity"/>
    <property type="evidence" value="ECO:0007669"/>
    <property type="project" value="TreeGrafter"/>
</dbReference>
<sequence>MPYPDTANLPFNATVIADGFTPEPPDSGGGAGPGVWAVLRGNSLVVEERRGTLALPEGERPQWLSAGRETITIGRWHGRPLRVARMSAQDPLPSPFVAEPFNATGERLDDATLTIGGMAQQILHWERDSRFCARCGAPQERLPGTWGKRCPPCGVEHFPHIHPCAIVLVKRGDEFLLTRKPDWAPGRYGLVAGFLDFGESLEECARREVREETGLEIGAIRYVGSQCWPFPSQLMAGFVAEYAGGEICVDHAELEDARWFSPDAMPESIPPRRSIARWIIDRFAIGDRGPGTRGRENP</sequence>
<evidence type="ECO:0000259" key="10">
    <source>
        <dbReference type="PROSITE" id="PS51462"/>
    </source>
</evidence>
<reference evidence="11 12" key="2">
    <citation type="journal article" date="2009" name="BMC Microbiol.">
        <title>The genome sequence of Geobacter metallireducens: features of metabolism, physiology and regulation common and dissimilar to Geobacter sulfurreducens.</title>
        <authorList>
            <person name="Aklujkar M."/>
            <person name="Krushkal J."/>
            <person name="DiBartolo G."/>
            <person name="Lapidus A."/>
            <person name="Land M.L."/>
            <person name="Lovley D.R."/>
        </authorList>
    </citation>
    <scope>NUCLEOTIDE SEQUENCE [LARGE SCALE GENOMIC DNA]</scope>
    <source>
        <strain evidence="12">ATCC 53774 / DSM 7210 / GS-15</strain>
    </source>
</reference>
<dbReference type="PROSITE" id="PS51462">
    <property type="entry name" value="NUDIX"/>
    <property type="match status" value="1"/>
</dbReference>
<dbReference type="AlphaFoldDB" id="Q39XR8"/>
<comment type="catalytic activity">
    <reaction evidence="9">
        <text>a 5'-end NAD(+)-phospho-ribonucleoside in mRNA + H2O = a 5'-end phospho-adenosine-phospho-ribonucleoside in mRNA + beta-nicotinamide D-ribonucleotide + 2 H(+)</text>
        <dbReference type="Rhea" id="RHEA:60876"/>
        <dbReference type="Rhea" id="RHEA-COMP:15698"/>
        <dbReference type="Rhea" id="RHEA-COMP:15719"/>
        <dbReference type="ChEBI" id="CHEBI:14649"/>
        <dbReference type="ChEBI" id="CHEBI:15377"/>
        <dbReference type="ChEBI" id="CHEBI:15378"/>
        <dbReference type="ChEBI" id="CHEBI:144029"/>
        <dbReference type="ChEBI" id="CHEBI:144051"/>
    </reaction>
    <physiologicalReaction direction="left-to-right" evidence="9">
        <dbReference type="Rhea" id="RHEA:60877"/>
    </physiologicalReaction>
</comment>
<evidence type="ECO:0000256" key="2">
    <source>
        <dbReference type="ARBA" id="ARBA00001947"/>
    </source>
</evidence>
<dbReference type="RefSeq" id="WP_004514619.1">
    <property type="nucleotide sequence ID" value="NC_007517.1"/>
</dbReference>
<dbReference type="EMBL" id="CP000148">
    <property type="protein sequence ID" value="ABB30956.1"/>
    <property type="molecule type" value="Genomic_DNA"/>
</dbReference>
<dbReference type="Pfam" id="PF09296">
    <property type="entry name" value="NUDIX-like"/>
    <property type="match status" value="1"/>
</dbReference>
<dbReference type="STRING" id="269799.Gmet_0714"/>
<keyword evidence="7" id="KW-0460">Magnesium</keyword>
<dbReference type="PANTHER" id="PTHR42904">
    <property type="entry name" value="NUDIX HYDROLASE, NUDC SUBFAMILY"/>
    <property type="match status" value="1"/>
</dbReference>
<dbReference type="GO" id="GO:0046872">
    <property type="term" value="F:metal ion binding"/>
    <property type="evidence" value="ECO:0007669"/>
    <property type="project" value="UniProtKB-KW"/>
</dbReference>
<dbReference type="KEGG" id="gme:Gmet_0714"/>
<evidence type="ECO:0000313" key="11">
    <source>
        <dbReference type="EMBL" id="ABB30956.1"/>
    </source>
</evidence>
<evidence type="ECO:0000256" key="4">
    <source>
        <dbReference type="ARBA" id="ARBA00012381"/>
    </source>
</evidence>
<keyword evidence="6" id="KW-0378">Hydrolase</keyword>
<dbReference type="GO" id="GO:0006742">
    <property type="term" value="P:NADP+ catabolic process"/>
    <property type="evidence" value="ECO:0007669"/>
    <property type="project" value="TreeGrafter"/>
</dbReference>
<dbReference type="CDD" id="cd03429">
    <property type="entry name" value="NUDIX_NADH_pyrophosphatase_Nudt13"/>
    <property type="match status" value="1"/>
</dbReference>
<dbReference type="InterPro" id="IPR015375">
    <property type="entry name" value="NADH_PPase-like_N"/>
</dbReference>
<dbReference type="EC" id="3.6.1.22" evidence="4"/>
<dbReference type="Gene3D" id="3.90.79.20">
    <property type="match status" value="1"/>
</dbReference>
<dbReference type="InterPro" id="IPR050241">
    <property type="entry name" value="NAD-cap_RNA_hydrolase_NudC"/>
</dbReference>
<organism evidence="11 12">
    <name type="scientific">Geobacter metallireducens (strain ATCC 53774 / DSM 7210 / GS-15)</name>
    <dbReference type="NCBI Taxonomy" id="269799"/>
    <lineage>
        <taxon>Bacteria</taxon>
        <taxon>Pseudomonadati</taxon>
        <taxon>Thermodesulfobacteriota</taxon>
        <taxon>Desulfuromonadia</taxon>
        <taxon>Geobacterales</taxon>
        <taxon>Geobacteraceae</taxon>
        <taxon>Geobacter</taxon>
    </lineage>
</organism>
<proteinExistence type="inferred from homology"/>
<protein>
    <recommendedName>
        <fullName evidence="4">NAD(+) diphosphatase</fullName>
        <ecNumber evidence="4">3.6.1.22</ecNumber>
    </recommendedName>
</protein>
<dbReference type="PANTHER" id="PTHR42904:SF6">
    <property type="entry name" value="NAD-CAPPED RNA HYDROLASE NUDT12"/>
    <property type="match status" value="1"/>
</dbReference>
<evidence type="ECO:0000256" key="8">
    <source>
        <dbReference type="ARBA" id="ARBA00023027"/>
    </source>
</evidence>
<dbReference type="GO" id="GO:0005829">
    <property type="term" value="C:cytosol"/>
    <property type="evidence" value="ECO:0007669"/>
    <property type="project" value="TreeGrafter"/>
</dbReference>
<dbReference type="InterPro" id="IPR000086">
    <property type="entry name" value="NUDIX_hydrolase_dom"/>
</dbReference>
<feature type="domain" description="Nudix hydrolase" evidence="10">
    <location>
        <begin position="159"/>
        <end position="281"/>
    </location>
</feature>
<dbReference type="Gene3D" id="3.90.79.10">
    <property type="entry name" value="Nucleoside Triphosphate Pyrophosphohydrolase"/>
    <property type="match status" value="1"/>
</dbReference>
<dbReference type="eggNOG" id="COG2816">
    <property type="taxonomic scope" value="Bacteria"/>
</dbReference>
<dbReference type="GO" id="GO:0019677">
    <property type="term" value="P:NAD+ catabolic process"/>
    <property type="evidence" value="ECO:0007669"/>
    <property type="project" value="TreeGrafter"/>
</dbReference>
<dbReference type="FunFam" id="3.90.79.10:FF:000051">
    <property type="entry name" value="Probable NADH pyrophosphatase"/>
    <property type="match status" value="1"/>
</dbReference>
<evidence type="ECO:0000256" key="1">
    <source>
        <dbReference type="ARBA" id="ARBA00001946"/>
    </source>
</evidence>
<dbReference type="InterPro" id="IPR015376">
    <property type="entry name" value="Znr_NADH_PPase"/>
</dbReference>
<dbReference type="Proteomes" id="UP000007073">
    <property type="component" value="Chromosome"/>
</dbReference>
<evidence type="ECO:0000256" key="9">
    <source>
        <dbReference type="ARBA" id="ARBA00023679"/>
    </source>
</evidence>
<name>Q39XR8_GEOMG</name>
<dbReference type="InterPro" id="IPR049734">
    <property type="entry name" value="NudC-like_C"/>
</dbReference>
<evidence type="ECO:0000256" key="5">
    <source>
        <dbReference type="ARBA" id="ARBA00022723"/>
    </source>
</evidence>
<dbReference type="HOGENOM" id="CLU_037162_0_1_7"/>
<gene>
    <name evidence="11" type="primary">nudC</name>
    <name evidence="11" type="ordered locus">Gmet_0714</name>
</gene>
<keyword evidence="5" id="KW-0479">Metal-binding</keyword>
<evidence type="ECO:0000256" key="6">
    <source>
        <dbReference type="ARBA" id="ARBA00022801"/>
    </source>
</evidence>
<comment type="similarity">
    <text evidence="3">Belongs to the Nudix hydrolase family. NudC subfamily.</text>
</comment>